<comment type="caution">
    <text evidence="1">The sequence shown here is derived from an EMBL/GenBank/DDBJ whole genome shotgun (WGS) entry which is preliminary data.</text>
</comment>
<proteinExistence type="predicted"/>
<evidence type="ECO:0000313" key="1">
    <source>
        <dbReference type="EMBL" id="KAK4007384.1"/>
    </source>
</evidence>
<dbReference type="Proteomes" id="UP001234178">
    <property type="component" value="Unassembled WGS sequence"/>
</dbReference>
<organism evidence="1 2">
    <name type="scientific">Daphnia magna</name>
    <dbReference type="NCBI Taxonomy" id="35525"/>
    <lineage>
        <taxon>Eukaryota</taxon>
        <taxon>Metazoa</taxon>
        <taxon>Ecdysozoa</taxon>
        <taxon>Arthropoda</taxon>
        <taxon>Crustacea</taxon>
        <taxon>Branchiopoda</taxon>
        <taxon>Diplostraca</taxon>
        <taxon>Cladocera</taxon>
        <taxon>Anomopoda</taxon>
        <taxon>Daphniidae</taxon>
        <taxon>Daphnia</taxon>
    </lineage>
</organism>
<sequence length="297" mass="33670">MGASNVSNLIPQTINLFKLSDYANGLVQIEKDIYLEKLLKVNIDCPYLFPDQMWQTSIKLLETFLSKIDRHTLYIYLIARRNKDTLLQLNAQKTMNEAENYVKSGWVSSLAAINMESGNVIVRAAVHHSQAIKKKQVLPWVAIDSKTNIIIEASCQCTGGLSGVCCHVGAVCYSVIYANSLPSTSKENVWLDTHPKRSVELIKQFSNLNSSQHEHSVEEIRKSRKRKIVLTSDIPGMSENEIKKFHEELIEHKSVQLIVLNNFSNHFTPPDLPKPLSELYNPSFLKKTIRRSTTSMV</sequence>
<evidence type="ECO:0008006" key="3">
    <source>
        <dbReference type="Google" id="ProtNLM"/>
    </source>
</evidence>
<keyword evidence="2" id="KW-1185">Reference proteome</keyword>
<protein>
    <recommendedName>
        <fullName evidence="3">SWIM-type domain-containing protein</fullName>
    </recommendedName>
</protein>
<evidence type="ECO:0000313" key="2">
    <source>
        <dbReference type="Proteomes" id="UP001234178"/>
    </source>
</evidence>
<dbReference type="EMBL" id="JAOYFB010000002">
    <property type="protein sequence ID" value="KAK4007384.1"/>
    <property type="molecule type" value="Genomic_DNA"/>
</dbReference>
<accession>A0ABQ9Z3B6</accession>
<dbReference type="PANTHER" id="PTHR47526">
    <property type="entry name" value="ATP-DEPENDENT DNA HELICASE"/>
    <property type="match status" value="1"/>
</dbReference>
<dbReference type="PANTHER" id="PTHR47526:SF3">
    <property type="entry name" value="PHD-TYPE DOMAIN-CONTAINING PROTEIN"/>
    <property type="match status" value="1"/>
</dbReference>
<reference evidence="1 2" key="1">
    <citation type="journal article" date="2023" name="Nucleic Acids Res.">
        <title>The hologenome of Daphnia magna reveals possible DNA methylation and microbiome-mediated evolution of the host genome.</title>
        <authorList>
            <person name="Chaturvedi A."/>
            <person name="Li X."/>
            <person name="Dhandapani V."/>
            <person name="Marshall H."/>
            <person name="Kissane S."/>
            <person name="Cuenca-Cambronero M."/>
            <person name="Asole G."/>
            <person name="Calvet F."/>
            <person name="Ruiz-Romero M."/>
            <person name="Marangio P."/>
            <person name="Guigo R."/>
            <person name="Rago D."/>
            <person name="Mirbahai L."/>
            <person name="Eastwood N."/>
            <person name="Colbourne J.K."/>
            <person name="Zhou J."/>
            <person name="Mallon E."/>
            <person name="Orsini L."/>
        </authorList>
    </citation>
    <scope>NUCLEOTIDE SEQUENCE [LARGE SCALE GENOMIC DNA]</scope>
    <source>
        <strain evidence="1">LRV0_1</strain>
    </source>
</reference>
<name>A0ABQ9Z3B6_9CRUS</name>
<gene>
    <name evidence="1" type="ORF">OUZ56_012541</name>
</gene>